<protein>
    <recommendedName>
        <fullName evidence="7 10">Ribulose-phosphate 3-epimerase</fullName>
        <ecNumber evidence="7 10">5.1.3.1</ecNumber>
    </recommendedName>
</protein>
<evidence type="ECO:0000256" key="14">
    <source>
        <dbReference type="PIRSR" id="PIRSR001461-3"/>
    </source>
</evidence>
<feature type="binding site" evidence="14">
    <location>
        <position position="176"/>
    </location>
    <ligand>
        <name>substrate</name>
    </ligand>
</feature>
<evidence type="ECO:0000256" key="5">
    <source>
        <dbReference type="ARBA" id="ARBA00001954"/>
    </source>
</evidence>
<feature type="binding site" evidence="10 14">
    <location>
        <position position="65"/>
    </location>
    <ligand>
        <name>substrate</name>
    </ligand>
</feature>
<feature type="binding site" evidence="10 14">
    <location>
        <begin position="141"/>
        <end position="144"/>
    </location>
    <ligand>
        <name>substrate</name>
    </ligand>
</feature>
<dbReference type="Pfam" id="PF00834">
    <property type="entry name" value="Ribul_P_3_epim"/>
    <property type="match status" value="1"/>
</dbReference>
<comment type="function">
    <text evidence="10">Catalyzes the reversible epimerization of D-ribulose 5-phosphate to D-xylulose 5-phosphate.</text>
</comment>
<comment type="cofactor">
    <cofactor evidence="2">
        <name>Mn(2+)</name>
        <dbReference type="ChEBI" id="CHEBI:29035"/>
    </cofactor>
</comment>
<feature type="binding site" evidence="10 13">
    <location>
        <position position="32"/>
    </location>
    <ligand>
        <name>a divalent metal cation</name>
        <dbReference type="ChEBI" id="CHEBI:60240"/>
    </ligand>
</feature>
<evidence type="ECO:0000256" key="9">
    <source>
        <dbReference type="ARBA" id="ARBA00023235"/>
    </source>
</evidence>
<evidence type="ECO:0000256" key="13">
    <source>
        <dbReference type="PIRSR" id="PIRSR001461-2"/>
    </source>
</evidence>
<keyword evidence="13" id="KW-0464">Manganese</keyword>
<evidence type="ECO:0000256" key="7">
    <source>
        <dbReference type="ARBA" id="ARBA00013188"/>
    </source>
</evidence>
<evidence type="ECO:0000313" key="15">
    <source>
        <dbReference type="EMBL" id="VYU33299.1"/>
    </source>
</evidence>
<comment type="catalytic activity">
    <reaction evidence="1 10 11">
        <text>D-ribulose 5-phosphate = D-xylulose 5-phosphate</text>
        <dbReference type="Rhea" id="RHEA:13677"/>
        <dbReference type="ChEBI" id="CHEBI:57737"/>
        <dbReference type="ChEBI" id="CHEBI:58121"/>
        <dbReference type="EC" id="5.1.3.1"/>
    </reaction>
</comment>
<comment type="cofactor">
    <cofactor evidence="3">
        <name>Co(2+)</name>
        <dbReference type="ChEBI" id="CHEBI:48828"/>
    </cofactor>
</comment>
<keyword evidence="9 10" id="KW-0413">Isomerase</keyword>
<dbReference type="NCBIfam" id="TIGR01163">
    <property type="entry name" value="rpe"/>
    <property type="match status" value="1"/>
</dbReference>
<feature type="binding site" evidence="10 14">
    <location>
        <position position="7"/>
    </location>
    <ligand>
        <name>substrate</name>
    </ligand>
</feature>
<dbReference type="RefSeq" id="WP_107593663.1">
    <property type="nucleotide sequence ID" value="NZ_CACRUO010000047.1"/>
</dbReference>
<accession>A0A6N3E112</accession>
<dbReference type="InterPro" id="IPR013785">
    <property type="entry name" value="Aldolase_TIM"/>
</dbReference>
<organism evidence="15">
    <name type="scientific">Staphylococcus simulans</name>
    <dbReference type="NCBI Taxonomy" id="1286"/>
    <lineage>
        <taxon>Bacteria</taxon>
        <taxon>Bacillati</taxon>
        <taxon>Bacillota</taxon>
        <taxon>Bacilli</taxon>
        <taxon>Bacillales</taxon>
        <taxon>Staphylococcaceae</taxon>
        <taxon>Staphylococcus</taxon>
    </lineage>
</organism>
<dbReference type="EMBL" id="CACRUO010000047">
    <property type="protein sequence ID" value="VYU33299.1"/>
    <property type="molecule type" value="Genomic_DNA"/>
</dbReference>
<feature type="active site" description="Proton acceptor" evidence="10 12">
    <location>
        <position position="34"/>
    </location>
</feature>
<comment type="similarity">
    <text evidence="6 10 11">Belongs to the ribulose-phosphate 3-epimerase family.</text>
</comment>
<evidence type="ECO:0000256" key="10">
    <source>
        <dbReference type="HAMAP-Rule" id="MF_02227"/>
    </source>
</evidence>
<keyword evidence="8 10" id="KW-0479">Metal-binding</keyword>
<comment type="cofactor">
    <cofactor evidence="10 13">
        <name>a divalent metal cation</name>
        <dbReference type="ChEBI" id="CHEBI:60240"/>
    </cofactor>
    <text evidence="10 13">Binds 1 divalent metal cation per subunit.</text>
</comment>
<dbReference type="GO" id="GO:0046872">
    <property type="term" value="F:metal ion binding"/>
    <property type="evidence" value="ECO:0007669"/>
    <property type="project" value="UniProtKB-UniRule"/>
</dbReference>
<feature type="binding site" evidence="10 13">
    <location>
        <position position="174"/>
    </location>
    <ligand>
        <name>a divalent metal cation</name>
        <dbReference type="ChEBI" id="CHEBI:60240"/>
    </ligand>
</feature>
<dbReference type="InterPro" id="IPR026019">
    <property type="entry name" value="Ribul_P_3_epim"/>
</dbReference>
<dbReference type="Gene3D" id="3.20.20.70">
    <property type="entry name" value="Aldolase class I"/>
    <property type="match status" value="1"/>
</dbReference>
<dbReference type="GO" id="GO:0019323">
    <property type="term" value="P:pentose catabolic process"/>
    <property type="evidence" value="ECO:0007669"/>
    <property type="project" value="UniProtKB-UniRule"/>
</dbReference>
<comment type="cofactor">
    <cofactor evidence="4">
        <name>Zn(2+)</name>
        <dbReference type="ChEBI" id="CHEBI:29105"/>
    </cofactor>
</comment>
<dbReference type="GO" id="GO:0004750">
    <property type="term" value="F:D-ribulose-phosphate 3-epimerase activity"/>
    <property type="evidence" value="ECO:0007669"/>
    <property type="project" value="UniProtKB-UniRule"/>
</dbReference>
<feature type="binding site" evidence="10 13">
    <location>
        <position position="65"/>
    </location>
    <ligand>
        <name>a divalent metal cation</name>
        <dbReference type="ChEBI" id="CHEBI:60240"/>
    </ligand>
</feature>
<evidence type="ECO:0000256" key="11">
    <source>
        <dbReference type="PIRNR" id="PIRNR001461"/>
    </source>
</evidence>
<dbReference type="InterPro" id="IPR000056">
    <property type="entry name" value="Ribul_P_3_epim-like"/>
</dbReference>
<dbReference type="EC" id="5.1.3.1" evidence="7 10"/>
<dbReference type="PROSITE" id="PS01086">
    <property type="entry name" value="RIBUL_P_3_EPIMER_2"/>
    <property type="match status" value="1"/>
</dbReference>
<dbReference type="SUPFAM" id="SSF51366">
    <property type="entry name" value="Ribulose-phoshate binding barrel"/>
    <property type="match status" value="1"/>
</dbReference>
<feature type="binding site" evidence="10">
    <location>
        <begin position="174"/>
        <end position="176"/>
    </location>
    <ligand>
        <name>substrate</name>
    </ligand>
</feature>
<sequence length="220" mass="23509">MVKVFPSLLSADFLNLQQELKDLEAAGVDGVHFDVMDGQFVPNISIGLPILEAVNAGTDLPIDVHLMIENPEAYIAEFASKGADMISVHFEATPHIHRAIQLIHTHGAKAGVVINPGTSVAAIEPILHDVDYVLIMTVNPGFGGQAFISNSVEKVAALQAFKEKFNLDFDIEVDGGINAITGKKCVEAGATMLVTGSYFFKQASYQSVVDALKSTAQPSE</sequence>
<comment type="cofactor">
    <cofactor evidence="5">
        <name>Fe(2+)</name>
        <dbReference type="ChEBI" id="CHEBI:29033"/>
    </cofactor>
</comment>
<feature type="binding site" evidence="10 14">
    <location>
        <begin position="196"/>
        <end position="197"/>
    </location>
    <ligand>
        <name>substrate</name>
    </ligand>
</feature>
<keyword evidence="10 11" id="KW-0119">Carbohydrate metabolism</keyword>
<evidence type="ECO:0000256" key="2">
    <source>
        <dbReference type="ARBA" id="ARBA00001936"/>
    </source>
</evidence>
<dbReference type="CDD" id="cd00429">
    <property type="entry name" value="RPE"/>
    <property type="match status" value="1"/>
</dbReference>
<keyword evidence="13" id="KW-0862">Zinc</keyword>
<comment type="pathway">
    <text evidence="10">Carbohydrate degradation.</text>
</comment>
<dbReference type="PIRSF" id="PIRSF001461">
    <property type="entry name" value="RPE"/>
    <property type="match status" value="1"/>
</dbReference>
<reference evidence="15" key="1">
    <citation type="submission" date="2019-11" db="EMBL/GenBank/DDBJ databases">
        <authorList>
            <person name="Feng L."/>
        </authorList>
    </citation>
    <scope>NUCLEOTIDE SEQUENCE</scope>
    <source>
        <strain evidence="15">SsimulansLFYP27</strain>
    </source>
</reference>
<evidence type="ECO:0000256" key="8">
    <source>
        <dbReference type="ARBA" id="ARBA00022723"/>
    </source>
</evidence>
<evidence type="ECO:0000256" key="3">
    <source>
        <dbReference type="ARBA" id="ARBA00001941"/>
    </source>
</evidence>
<proteinExistence type="inferred from homology"/>
<evidence type="ECO:0000256" key="6">
    <source>
        <dbReference type="ARBA" id="ARBA00009541"/>
    </source>
</evidence>
<gene>
    <name evidence="15" type="primary">rpe_1</name>
    <name evidence="10" type="synonym">rpe</name>
    <name evidence="15" type="ORF">SSLFYP27_01905</name>
</gene>
<keyword evidence="13" id="KW-0170">Cobalt</keyword>
<dbReference type="HAMAP" id="MF_02227">
    <property type="entry name" value="RPE"/>
    <property type="match status" value="1"/>
</dbReference>
<dbReference type="PROSITE" id="PS01085">
    <property type="entry name" value="RIBUL_P_3_EPIMER_1"/>
    <property type="match status" value="1"/>
</dbReference>
<dbReference type="GO" id="GO:0006098">
    <property type="term" value="P:pentose-phosphate shunt"/>
    <property type="evidence" value="ECO:0007669"/>
    <property type="project" value="UniProtKB-UniRule"/>
</dbReference>
<dbReference type="NCBIfam" id="NF004076">
    <property type="entry name" value="PRK05581.1-4"/>
    <property type="match status" value="1"/>
</dbReference>
<name>A0A6N3E112_STASI</name>
<dbReference type="FunFam" id="3.20.20.70:FF:000004">
    <property type="entry name" value="Ribulose-phosphate 3-epimerase"/>
    <property type="match status" value="1"/>
</dbReference>
<feature type="active site" description="Proton donor" evidence="10 12">
    <location>
        <position position="174"/>
    </location>
</feature>
<dbReference type="GO" id="GO:0005737">
    <property type="term" value="C:cytoplasm"/>
    <property type="evidence" value="ECO:0007669"/>
    <property type="project" value="UniProtKB-ARBA"/>
</dbReference>
<dbReference type="AlphaFoldDB" id="A0A6N3E112"/>
<dbReference type="InterPro" id="IPR011060">
    <property type="entry name" value="RibuloseP-bd_barrel"/>
</dbReference>
<evidence type="ECO:0000256" key="1">
    <source>
        <dbReference type="ARBA" id="ARBA00001782"/>
    </source>
</evidence>
<feature type="binding site" evidence="10 13">
    <location>
        <position position="34"/>
    </location>
    <ligand>
        <name>a divalent metal cation</name>
        <dbReference type="ChEBI" id="CHEBI:60240"/>
    </ligand>
</feature>
<evidence type="ECO:0000256" key="12">
    <source>
        <dbReference type="PIRSR" id="PIRSR001461-1"/>
    </source>
</evidence>
<dbReference type="PANTHER" id="PTHR11749">
    <property type="entry name" value="RIBULOSE-5-PHOSPHATE-3-EPIMERASE"/>
    <property type="match status" value="1"/>
</dbReference>
<evidence type="ECO:0000256" key="4">
    <source>
        <dbReference type="ARBA" id="ARBA00001947"/>
    </source>
</evidence>